<proteinExistence type="predicted"/>
<evidence type="ECO:0000313" key="2">
    <source>
        <dbReference type="Proteomes" id="UP000236291"/>
    </source>
</evidence>
<protein>
    <submittedName>
        <fullName evidence="1">Putative CC-NBS-LRR resistance protein</fullName>
    </submittedName>
</protein>
<name>A0A2K3KMQ0_TRIPR</name>
<sequence length="71" mass="8225">MNILVSVAEKVADYIFEPIVRQAGYLIFYKGNFENLAAHVVYLEAERVRINHSIEEESGNGKKIERDVEIW</sequence>
<dbReference type="STRING" id="57577.A0A2K3KMQ0"/>
<evidence type="ECO:0000313" key="1">
    <source>
        <dbReference type="EMBL" id="PNX67513.1"/>
    </source>
</evidence>
<accession>A0A2K3KMQ0</accession>
<dbReference type="Proteomes" id="UP000236291">
    <property type="component" value="Unassembled WGS sequence"/>
</dbReference>
<dbReference type="AlphaFoldDB" id="A0A2K3KMQ0"/>
<gene>
    <name evidence="1" type="ORF">L195_g063551</name>
</gene>
<organism evidence="1 2">
    <name type="scientific">Trifolium pratense</name>
    <name type="common">Red clover</name>
    <dbReference type="NCBI Taxonomy" id="57577"/>
    <lineage>
        <taxon>Eukaryota</taxon>
        <taxon>Viridiplantae</taxon>
        <taxon>Streptophyta</taxon>
        <taxon>Embryophyta</taxon>
        <taxon>Tracheophyta</taxon>
        <taxon>Spermatophyta</taxon>
        <taxon>Magnoliopsida</taxon>
        <taxon>eudicotyledons</taxon>
        <taxon>Gunneridae</taxon>
        <taxon>Pentapetalae</taxon>
        <taxon>rosids</taxon>
        <taxon>fabids</taxon>
        <taxon>Fabales</taxon>
        <taxon>Fabaceae</taxon>
        <taxon>Papilionoideae</taxon>
        <taxon>50 kb inversion clade</taxon>
        <taxon>NPAAA clade</taxon>
        <taxon>Hologalegina</taxon>
        <taxon>IRL clade</taxon>
        <taxon>Trifolieae</taxon>
        <taxon>Trifolium</taxon>
    </lineage>
</organism>
<feature type="non-terminal residue" evidence="1">
    <location>
        <position position="71"/>
    </location>
</feature>
<comment type="caution">
    <text evidence="1">The sequence shown here is derived from an EMBL/GenBank/DDBJ whole genome shotgun (WGS) entry which is preliminary data.</text>
</comment>
<dbReference type="EMBL" id="ASHM01210726">
    <property type="protein sequence ID" value="PNX67513.1"/>
    <property type="molecule type" value="Genomic_DNA"/>
</dbReference>
<reference evidence="1 2" key="2">
    <citation type="journal article" date="2017" name="Front. Plant Sci.">
        <title>Gene Classification and Mining of Molecular Markers Useful in Red Clover (Trifolium pratense) Breeding.</title>
        <authorList>
            <person name="Istvanek J."/>
            <person name="Dluhosova J."/>
            <person name="Dluhos P."/>
            <person name="Patkova L."/>
            <person name="Nedelnik J."/>
            <person name="Repkova J."/>
        </authorList>
    </citation>
    <scope>NUCLEOTIDE SEQUENCE [LARGE SCALE GENOMIC DNA]</scope>
    <source>
        <strain evidence="2">cv. Tatra</strain>
        <tissue evidence="1">Young leaves</tissue>
    </source>
</reference>
<reference evidence="1 2" key="1">
    <citation type="journal article" date="2014" name="Am. J. Bot.">
        <title>Genome assembly and annotation for red clover (Trifolium pratense; Fabaceae).</title>
        <authorList>
            <person name="Istvanek J."/>
            <person name="Jaros M."/>
            <person name="Krenek A."/>
            <person name="Repkova J."/>
        </authorList>
    </citation>
    <scope>NUCLEOTIDE SEQUENCE [LARGE SCALE GENOMIC DNA]</scope>
    <source>
        <strain evidence="2">cv. Tatra</strain>
        <tissue evidence="1">Young leaves</tissue>
    </source>
</reference>